<keyword evidence="4" id="KW-1185">Reference proteome</keyword>
<keyword evidence="1" id="KW-0863">Zinc-finger</keyword>
<sequence>MNDRACFKCGSQEHFIRDCPEMVEKEQFLSTRPSNTTNRDTTMRSKARASARAHAIRAREDASSPNVITGTFSLYDTNVIALIDHGSTHSYVCVNLVSSKSLPVESTEFVIKVSNPLGKYVLVDKVFKNCPLMI</sequence>
<dbReference type="GO" id="GO:0003676">
    <property type="term" value="F:nucleic acid binding"/>
    <property type="evidence" value="ECO:0007669"/>
    <property type="project" value="InterPro"/>
</dbReference>
<dbReference type="SMART" id="SM00343">
    <property type="entry name" value="ZnF_C2HC"/>
    <property type="match status" value="1"/>
</dbReference>
<dbReference type="GO" id="GO:0008270">
    <property type="term" value="F:zinc ion binding"/>
    <property type="evidence" value="ECO:0007669"/>
    <property type="project" value="UniProtKB-KW"/>
</dbReference>
<dbReference type="SUPFAM" id="SSF57756">
    <property type="entry name" value="Retrovirus zinc finger-like domains"/>
    <property type="match status" value="1"/>
</dbReference>
<evidence type="ECO:0000313" key="4">
    <source>
        <dbReference type="Proteomes" id="UP000325315"/>
    </source>
</evidence>
<dbReference type="PANTHER" id="PTHR15503:SF45">
    <property type="entry name" value="RNA-DIRECTED DNA POLYMERASE HOMOLOG"/>
    <property type="match status" value="1"/>
</dbReference>
<dbReference type="Pfam" id="PF00098">
    <property type="entry name" value="zf-CCHC"/>
    <property type="match status" value="1"/>
</dbReference>
<dbReference type="EMBL" id="SMMG02000006">
    <property type="protein sequence ID" value="KAA3470966.1"/>
    <property type="molecule type" value="Genomic_DNA"/>
</dbReference>
<gene>
    <name evidence="3" type="ORF">EPI10_016631</name>
</gene>
<accession>A0A5B6VP85</accession>
<protein>
    <submittedName>
        <fullName evidence="3">Gag-Pol polyprotein</fullName>
    </submittedName>
</protein>
<dbReference type="Pfam" id="PF08284">
    <property type="entry name" value="RVP_2"/>
    <property type="match status" value="1"/>
</dbReference>
<proteinExistence type="predicted"/>
<evidence type="ECO:0000259" key="2">
    <source>
        <dbReference type="PROSITE" id="PS50158"/>
    </source>
</evidence>
<dbReference type="InterPro" id="IPR032567">
    <property type="entry name" value="RTL1-rel"/>
</dbReference>
<dbReference type="Proteomes" id="UP000325315">
    <property type="component" value="Unassembled WGS sequence"/>
</dbReference>
<reference evidence="4" key="1">
    <citation type="journal article" date="2019" name="Plant Biotechnol. J.">
        <title>Genome sequencing of the Australian wild diploid species Gossypium australe highlights disease resistance and delayed gland morphogenesis.</title>
        <authorList>
            <person name="Cai Y."/>
            <person name="Cai X."/>
            <person name="Wang Q."/>
            <person name="Wang P."/>
            <person name="Zhang Y."/>
            <person name="Cai C."/>
            <person name="Xu Y."/>
            <person name="Wang K."/>
            <person name="Zhou Z."/>
            <person name="Wang C."/>
            <person name="Geng S."/>
            <person name="Li B."/>
            <person name="Dong Q."/>
            <person name="Hou Y."/>
            <person name="Wang H."/>
            <person name="Ai P."/>
            <person name="Liu Z."/>
            <person name="Yi F."/>
            <person name="Sun M."/>
            <person name="An G."/>
            <person name="Cheng J."/>
            <person name="Zhang Y."/>
            <person name="Shi Q."/>
            <person name="Xie Y."/>
            <person name="Shi X."/>
            <person name="Chang Y."/>
            <person name="Huang F."/>
            <person name="Chen Y."/>
            <person name="Hong S."/>
            <person name="Mi L."/>
            <person name="Sun Q."/>
            <person name="Zhang L."/>
            <person name="Zhou B."/>
            <person name="Peng R."/>
            <person name="Zhang X."/>
            <person name="Liu F."/>
        </authorList>
    </citation>
    <scope>NUCLEOTIDE SEQUENCE [LARGE SCALE GENOMIC DNA]</scope>
    <source>
        <strain evidence="4">cv. PA1801</strain>
    </source>
</reference>
<name>A0A5B6VP85_9ROSI</name>
<organism evidence="3 4">
    <name type="scientific">Gossypium australe</name>
    <dbReference type="NCBI Taxonomy" id="47621"/>
    <lineage>
        <taxon>Eukaryota</taxon>
        <taxon>Viridiplantae</taxon>
        <taxon>Streptophyta</taxon>
        <taxon>Embryophyta</taxon>
        <taxon>Tracheophyta</taxon>
        <taxon>Spermatophyta</taxon>
        <taxon>Magnoliopsida</taxon>
        <taxon>eudicotyledons</taxon>
        <taxon>Gunneridae</taxon>
        <taxon>Pentapetalae</taxon>
        <taxon>rosids</taxon>
        <taxon>malvids</taxon>
        <taxon>Malvales</taxon>
        <taxon>Malvaceae</taxon>
        <taxon>Malvoideae</taxon>
        <taxon>Gossypium</taxon>
    </lineage>
</organism>
<keyword evidence="1" id="KW-0862">Zinc</keyword>
<evidence type="ECO:0000313" key="3">
    <source>
        <dbReference type="EMBL" id="KAA3470966.1"/>
    </source>
</evidence>
<dbReference type="AlphaFoldDB" id="A0A5B6VP85"/>
<dbReference type="OrthoDB" id="786726at2759"/>
<evidence type="ECO:0000256" key="1">
    <source>
        <dbReference type="PROSITE-ProRule" id="PRU00047"/>
    </source>
</evidence>
<dbReference type="InterPro" id="IPR001878">
    <property type="entry name" value="Znf_CCHC"/>
</dbReference>
<dbReference type="PANTHER" id="PTHR15503">
    <property type="entry name" value="LDOC1 RELATED"/>
    <property type="match status" value="1"/>
</dbReference>
<keyword evidence="1" id="KW-0479">Metal-binding</keyword>
<feature type="domain" description="CCHC-type" evidence="2">
    <location>
        <begin position="6"/>
        <end position="21"/>
    </location>
</feature>
<dbReference type="InterPro" id="IPR036875">
    <property type="entry name" value="Znf_CCHC_sf"/>
</dbReference>
<dbReference type="PROSITE" id="PS50158">
    <property type="entry name" value="ZF_CCHC"/>
    <property type="match status" value="1"/>
</dbReference>
<dbReference type="Gene3D" id="4.10.60.10">
    <property type="entry name" value="Zinc finger, CCHC-type"/>
    <property type="match status" value="1"/>
</dbReference>
<comment type="caution">
    <text evidence="3">The sequence shown here is derived from an EMBL/GenBank/DDBJ whole genome shotgun (WGS) entry which is preliminary data.</text>
</comment>